<keyword evidence="1" id="KW-0812">Transmembrane</keyword>
<reference evidence="2 3" key="1">
    <citation type="submission" date="2017-02" db="EMBL/GenBank/DDBJ databases">
        <title>The first characterized phage against a member of the ecologically important #sphingomonads reveals high dissimilarity against all other known phages.</title>
        <authorList>
            <person name="Nielsen T.K."/>
            <person name="Carstens A.B."/>
            <person name="Kot W."/>
            <person name="Lametsch R."/>
            <person name="Neve H."/>
            <person name="Hansen L.H."/>
        </authorList>
    </citation>
    <scope>NUCLEOTIDE SEQUENCE [LARGE SCALE GENOMIC DNA]</scope>
</reference>
<keyword evidence="1" id="KW-1133">Transmembrane helix</keyword>
<evidence type="ECO:0000313" key="3">
    <source>
        <dbReference type="Proteomes" id="UP000223906"/>
    </source>
</evidence>
<sequence>MIATLNSPRRAGPDFSAVDWCDWLYMFIMAVLALFGGWAISALSTSGPL</sequence>
<protein>
    <submittedName>
        <fullName evidence="2">Uncharacterized protein</fullName>
    </submittedName>
</protein>
<proteinExistence type="predicted"/>
<organism evidence="2 3">
    <name type="scientific">Sphingobium phage Lacusarx</name>
    <dbReference type="NCBI Taxonomy" id="1980139"/>
    <lineage>
        <taxon>Viruses</taxon>
        <taxon>Duplodnaviria</taxon>
        <taxon>Heunggongvirae</taxon>
        <taxon>Uroviricota</taxon>
        <taxon>Caudoviricetes</taxon>
        <taxon>Lacusarxvirus</taxon>
        <taxon>Lacusarxvirus lacusarx</taxon>
    </lineage>
</organism>
<evidence type="ECO:0000313" key="2">
    <source>
        <dbReference type="EMBL" id="ARK07521.1"/>
    </source>
</evidence>
<accession>A0A1W6DXA0</accession>
<feature type="transmembrane region" description="Helical" evidence="1">
    <location>
        <begin position="23"/>
        <end position="43"/>
    </location>
</feature>
<evidence type="ECO:0000256" key="1">
    <source>
        <dbReference type="SAM" id="Phobius"/>
    </source>
</evidence>
<dbReference type="Proteomes" id="UP000223906">
    <property type="component" value="Segment"/>
</dbReference>
<dbReference type="EMBL" id="KY629563">
    <property type="protein sequence ID" value="ARK07521.1"/>
    <property type="molecule type" value="Genomic_DNA"/>
</dbReference>
<keyword evidence="3" id="KW-1185">Reference proteome</keyword>
<gene>
    <name evidence="2" type="ORF">LAV_00146</name>
</gene>
<name>A0A1W6DXA0_9CAUD</name>
<keyword evidence="1" id="KW-0472">Membrane</keyword>